<gene>
    <name evidence="1" type="ORF">D9Q98_001351</name>
</gene>
<dbReference type="AlphaFoldDB" id="A0A9D4Z328"/>
<sequence>MEARALLAVPGSLAGLVERASPTIYSWQQGAAVSMLCGESQCLVGPTGAGKTMVPMTLAKIARELGKVMVVLQVTNALAQDQAARFRADRLPTLNLCGKAGAMDGGGA</sequence>
<dbReference type="InterPro" id="IPR027417">
    <property type="entry name" value="P-loop_NTPase"/>
</dbReference>
<comment type="caution">
    <text evidence="1">The sequence shown here is derived from an EMBL/GenBank/DDBJ whole genome shotgun (WGS) entry which is preliminary data.</text>
</comment>
<proteinExistence type="predicted"/>
<name>A0A9D4Z328_CHLVU</name>
<protein>
    <submittedName>
        <fullName evidence="1">Uncharacterized protein</fullName>
    </submittedName>
</protein>
<dbReference type="Gene3D" id="3.40.50.300">
    <property type="entry name" value="P-loop containing nucleotide triphosphate hydrolases"/>
    <property type="match status" value="1"/>
</dbReference>
<evidence type="ECO:0000313" key="1">
    <source>
        <dbReference type="EMBL" id="KAI3438937.1"/>
    </source>
</evidence>
<accession>A0A9D4Z328</accession>
<dbReference type="SUPFAM" id="SSF52540">
    <property type="entry name" value="P-loop containing nucleoside triphosphate hydrolases"/>
    <property type="match status" value="1"/>
</dbReference>
<dbReference type="EMBL" id="SIDB01000001">
    <property type="protein sequence ID" value="KAI3438937.1"/>
    <property type="molecule type" value="Genomic_DNA"/>
</dbReference>
<reference evidence="1" key="1">
    <citation type="journal article" date="2019" name="Plant J.">
        <title>Chlorella vulgaris genome assembly and annotation reveals the molecular basis for metabolic acclimation to high light conditions.</title>
        <authorList>
            <person name="Cecchin M."/>
            <person name="Marcolungo L."/>
            <person name="Rossato M."/>
            <person name="Girolomoni L."/>
            <person name="Cosentino E."/>
            <person name="Cuine S."/>
            <person name="Li-Beisson Y."/>
            <person name="Delledonne M."/>
            <person name="Ballottari M."/>
        </authorList>
    </citation>
    <scope>NUCLEOTIDE SEQUENCE</scope>
    <source>
        <strain evidence="1">211/11P</strain>
    </source>
</reference>
<reference evidence="1" key="2">
    <citation type="submission" date="2020-11" db="EMBL/GenBank/DDBJ databases">
        <authorList>
            <person name="Cecchin M."/>
            <person name="Marcolungo L."/>
            <person name="Rossato M."/>
            <person name="Girolomoni L."/>
            <person name="Cosentino E."/>
            <person name="Cuine S."/>
            <person name="Li-Beisson Y."/>
            <person name="Delledonne M."/>
            <person name="Ballottari M."/>
        </authorList>
    </citation>
    <scope>NUCLEOTIDE SEQUENCE</scope>
    <source>
        <strain evidence="1">211/11P</strain>
        <tissue evidence="1">Whole cell</tissue>
    </source>
</reference>
<evidence type="ECO:0000313" key="2">
    <source>
        <dbReference type="Proteomes" id="UP001055712"/>
    </source>
</evidence>
<dbReference type="Proteomes" id="UP001055712">
    <property type="component" value="Unassembled WGS sequence"/>
</dbReference>
<organism evidence="1 2">
    <name type="scientific">Chlorella vulgaris</name>
    <name type="common">Green alga</name>
    <dbReference type="NCBI Taxonomy" id="3077"/>
    <lineage>
        <taxon>Eukaryota</taxon>
        <taxon>Viridiplantae</taxon>
        <taxon>Chlorophyta</taxon>
        <taxon>core chlorophytes</taxon>
        <taxon>Trebouxiophyceae</taxon>
        <taxon>Chlorellales</taxon>
        <taxon>Chlorellaceae</taxon>
        <taxon>Chlorella clade</taxon>
        <taxon>Chlorella</taxon>
    </lineage>
</organism>
<keyword evidence="2" id="KW-1185">Reference proteome</keyword>